<dbReference type="PANTHER" id="PTHR11432">
    <property type="entry name" value="NADH DEHYDROGENASE SUBUNIT 1"/>
    <property type="match status" value="1"/>
</dbReference>
<keyword evidence="4 5" id="KW-0472">Membrane</keyword>
<dbReference type="GO" id="GO:0016020">
    <property type="term" value="C:membrane"/>
    <property type="evidence" value="ECO:0007669"/>
    <property type="project" value="UniProtKB-SubCell"/>
</dbReference>
<evidence type="ECO:0000256" key="4">
    <source>
        <dbReference type="ARBA" id="ARBA00023136"/>
    </source>
</evidence>
<gene>
    <name evidence="6" type="ORF">UFOPK2958_00283</name>
</gene>
<dbReference type="HAMAP" id="MF_01350">
    <property type="entry name" value="NDH1_NuoH"/>
    <property type="match status" value="1"/>
</dbReference>
<sequence length="412" mass="45215">MSHLILAAGDPLYVFGVNLAVFIIAALKVLVAFGALMGCVTLMIWFERKVISDMQSRIGPNRWGPFGLLQTLADGIKLFFKEDLIPAQADRFTFKLAPYLALIPALITFSIVPVGGTVTVAHHTFLLQVADPPIGILLLLAMSGLSVYGVILAGWSSGSKYPLMSSVRASAQMISYEAALGMTVVTVVLATGSLSTHDIVTSQAHGVWHWNLIRLGIVPFVLFLISITAELNRPPFDVVEAESELVGGFHTEYSSIRFALFFLAEFMNTITMSAVMVTLFFGGPAGYVPNIPHIQWVFPILWFLGKTTLFCFAYVWFRAALPRFRYDQLMDLGWKRLIPLSLAWMLLVAGFIISPAWGFGLAALSLVASTFLTRAFDIGLHREAGPDSVLPTVGERPLPPYILRKLTDGDDQ</sequence>
<dbReference type="NCBIfam" id="NF004741">
    <property type="entry name" value="PRK06076.1-2"/>
    <property type="match status" value="1"/>
</dbReference>
<name>A0A6J6W2M5_9ZZZZ</name>
<protein>
    <submittedName>
        <fullName evidence="6">Unannotated protein</fullName>
    </submittedName>
</protein>
<feature type="transmembrane region" description="Helical" evidence="5">
    <location>
        <begin position="176"/>
        <end position="195"/>
    </location>
</feature>
<dbReference type="Pfam" id="PF00146">
    <property type="entry name" value="NADHdh"/>
    <property type="match status" value="1"/>
</dbReference>
<reference evidence="6" key="1">
    <citation type="submission" date="2020-05" db="EMBL/GenBank/DDBJ databases">
        <authorList>
            <person name="Chiriac C."/>
            <person name="Salcher M."/>
            <person name="Ghai R."/>
            <person name="Kavagutti S V."/>
        </authorList>
    </citation>
    <scope>NUCLEOTIDE SEQUENCE</scope>
</reference>
<feature type="transmembrane region" description="Helical" evidence="5">
    <location>
        <begin position="134"/>
        <end position="155"/>
    </location>
</feature>
<feature type="transmembrane region" description="Helical" evidence="5">
    <location>
        <begin position="337"/>
        <end position="353"/>
    </location>
</feature>
<evidence type="ECO:0000256" key="5">
    <source>
        <dbReference type="SAM" id="Phobius"/>
    </source>
</evidence>
<dbReference type="PROSITE" id="PS00667">
    <property type="entry name" value="COMPLEX1_ND1_1"/>
    <property type="match status" value="1"/>
</dbReference>
<feature type="transmembrane region" description="Helical" evidence="5">
    <location>
        <begin position="20"/>
        <end position="46"/>
    </location>
</feature>
<feature type="transmembrane region" description="Helical" evidence="5">
    <location>
        <begin position="207"/>
        <end position="227"/>
    </location>
</feature>
<dbReference type="GO" id="GO:0009060">
    <property type="term" value="P:aerobic respiration"/>
    <property type="evidence" value="ECO:0007669"/>
    <property type="project" value="TreeGrafter"/>
</dbReference>
<dbReference type="InterPro" id="IPR001694">
    <property type="entry name" value="NADH_UbQ_OxRdtase_su1/FPO"/>
</dbReference>
<organism evidence="6">
    <name type="scientific">freshwater metagenome</name>
    <dbReference type="NCBI Taxonomy" id="449393"/>
    <lineage>
        <taxon>unclassified sequences</taxon>
        <taxon>metagenomes</taxon>
        <taxon>ecological metagenomes</taxon>
    </lineage>
</organism>
<dbReference type="GO" id="GO:0003954">
    <property type="term" value="F:NADH dehydrogenase activity"/>
    <property type="evidence" value="ECO:0007669"/>
    <property type="project" value="TreeGrafter"/>
</dbReference>
<feature type="transmembrane region" description="Helical" evidence="5">
    <location>
        <begin position="258"/>
        <end position="282"/>
    </location>
</feature>
<dbReference type="PROSITE" id="PS00668">
    <property type="entry name" value="COMPLEX1_ND1_2"/>
    <property type="match status" value="1"/>
</dbReference>
<evidence type="ECO:0000256" key="1">
    <source>
        <dbReference type="ARBA" id="ARBA00004141"/>
    </source>
</evidence>
<evidence type="ECO:0000256" key="3">
    <source>
        <dbReference type="ARBA" id="ARBA00022989"/>
    </source>
</evidence>
<comment type="subcellular location">
    <subcellularLocation>
        <location evidence="1">Membrane</location>
        <topology evidence="1">Multi-pass membrane protein</topology>
    </subcellularLocation>
</comment>
<keyword evidence="3 5" id="KW-1133">Transmembrane helix</keyword>
<dbReference type="AlphaFoldDB" id="A0A6J6W2M5"/>
<keyword evidence="2 5" id="KW-0812">Transmembrane</keyword>
<accession>A0A6J6W2M5</accession>
<evidence type="ECO:0000256" key="2">
    <source>
        <dbReference type="ARBA" id="ARBA00022692"/>
    </source>
</evidence>
<dbReference type="PANTHER" id="PTHR11432:SF3">
    <property type="entry name" value="NADH-UBIQUINONE OXIDOREDUCTASE CHAIN 1"/>
    <property type="match status" value="1"/>
</dbReference>
<feature type="transmembrane region" description="Helical" evidence="5">
    <location>
        <begin position="294"/>
        <end position="317"/>
    </location>
</feature>
<proteinExistence type="inferred from homology"/>
<dbReference type="InterPro" id="IPR018086">
    <property type="entry name" value="NADH_UbQ_OxRdtase_su1_CS"/>
</dbReference>
<dbReference type="EMBL" id="CAFAAB010000019">
    <property type="protein sequence ID" value="CAB4777343.1"/>
    <property type="molecule type" value="Genomic_DNA"/>
</dbReference>
<feature type="transmembrane region" description="Helical" evidence="5">
    <location>
        <begin position="99"/>
        <end position="122"/>
    </location>
</feature>
<evidence type="ECO:0000313" key="6">
    <source>
        <dbReference type="EMBL" id="CAB4777343.1"/>
    </source>
</evidence>